<dbReference type="AlphaFoldDB" id="A0A453DFU2"/>
<dbReference type="EnsemblPlants" id="AET2Gv21226600.1">
    <property type="protein sequence ID" value="AET2Gv21226600.1"/>
    <property type="gene ID" value="AET2Gv21226600"/>
</dbReference>
<reference evidence="2" key="5">
    <citation type="journal article" date="2021" name="G3 (Bethesda)">
        <title>Aegilops tauschii genome assembly Aet v5.0 features greater sequence contiguity and improved annotation.</title>
        <authorList>
            <person name="Wang L."/>
            <person name="Zhu T."/>
            <person name="Rodriguez J.C."/>
            <person name="Deal K.R."/>
            <person name="Dubcovsky J."/>
            <person name="McGuire P.E."/>
            <person name="Lux T."/>
            <person name="Spannagl M."/>
            <person name="Mayer K.F.X."/>
            <person name="Baldrich P."/>
            <person name="Meyers B.C."/>
            <person name="Huo N."/>
            <person name="Gu Y.Q."/>
            <person name="Zhou H."/>
            <person name="Devos K.M."/>
            <person name="Bennetzen J.L."/>
            <person name="Unver T."/>
            <person name="Budak H."/>
            <person name="Gulick P.J."/>
            <person name="Galiba G."/>
            <person name="Kalapos B."/>
            <person name="Nelson D.R."/>
            <person name="Li P."/>
            <person name="You F.M."/>
            <person name="Luo M.C."/>
            <person name="Dvorak J."/>
        </authorList>
    </citation>
    <scope>NUCLEOTIDE SEQUENCE [LARGE SCALE GENOMIC DNA]</scope>
    <source>
        <strain evidence="2">cv. AL8/78</strain>
    </source>
</reference>
<evidence type="ECO:0000313" key="2">
    <source>
        <dbReference type="EnsemblPlants" id="AET2Gv21226600.1"/>
    </source>
</evidence>
<dbReference type="Proteomes" id="UP000015105">
    <property type="component" value="Chromosome 2D"/>
</dbReference>
<keyword evidence="3" id="KW-1185">Reference proteome</keyword>
<reference evidence="3" key="2">
    <citation type="journal article" date="2017" name="Nat. Plants">
        <title>The Aegilops tauschii genome reveals multiple impacts of transposons.</title>
        <authorList>
            <person name="Zhao G."/>
            <person name="Zou C."/>
            <person name="Li K."/>
            <person name="Wang K."/>
            <person name="Li T."/>
            <person name="Gao L."/>
            <person name="Zhang X."/>
            <person name="Wang H."/>
            <person name="Yang Z."/>
            <person name="Liu X."/>
            <person name="Jiang W."/>
            <person name="Mao L."/>
            <person name="Kong X."/>
            <person name="Jiao Y."/>
            <person name="Jia J."/>
        </authorList>
    </citation>
    <scope>NUCLEOTIDE SEQUENCE [LARGE SCALE GENOMIC DNA]</scope>
    <source>
        <strain evidence="3">cv. AL8/78</strain>
    </source>
</reference>
<proteinExistence type="predicted"/>
<feature type="region of interest" description="Disordered" evidence="1">
    <location>
        <begin position="33"/>
        <end position="52"/>
    </location>
</feature>
<reference evidence="2" key="4">
    <citation type="submission" date="2019-03" db="UniProtKB">
        <authorList>
            <consortium name="EnsemblPlants"/>
        </authorList>
    </citation>
    <scope>IDENTIFICATION</scope>
</reference>
<dbReference type="Gramene" id="AET2Gv21226600.1">
    <property type="protein sequence ID" value="AET2Gv21226600.1"/>
    <property type="gene ID" value="AET2Gv21226600"/>
</dbReference>
<sequence>CPWGEGDWAVPYLNLSGMQGARPHLQQTMRVHQEPARQEKKIDAIFSSAPSQ</sequence>
<organism evidence="2 3">
    <name type="scientific">Aegilops tauschii subsp. strangulata</name>
    <name type="common">Goatgrass</name>
    <dbReference type="NCBI Taxonomy" id="200361"/>
    <lineage>
        <taxon>Eukaryota</taxon>
        <taxon>Viridiplantae</taxon>
        <taxon>Streptophyta</taxon>
        <taxon>Embryophyta</taxon>
        <taxon>Tracheophyta</taxon>
        <taxon>Spermatophyta</taxon>
        <taxon>Magnoliopsida</taxon>
        <taxon>Liliopsida</taxon>
        <taxon>Poales</taxon>
        <taxon>Poaceae</taxon>
        <taxon>BOP clade</taxon>
        <taxon>Pooideae</taxon>
        <taxon>Triticodae</taxon>
        <taxon>Triticeae</taxon>
        <taxon>Triticinae</taxon>
        <taxon>Aegilops</taxon>
    </lineage>
</organism>
<reference evidence="2" key="3">
    <citation type="journal article" date="2017" name="Nature">
        <title>Genome sequence of the progenitor of the wheat D genome Aegilops tauschii.</title>
        <authorList>
            <person name="Luo M.C."/>
            <person name="Gu Y.Q."/>
            <person name="Puiu D."/>
            <person name="Wang H."/>
            <person name="Twardziok S.O."/>
            <person name="Deal K.R."/>
            <person name="Huo N."/>
            <person name="Zhu T."/>
            <person name="Wang L."/>
            <person name="Wang Y."/>
            <person name="McGuire P.E."/>
            <person name="Liu S."/>
            <person name="Long H."/>
            <person name="Ramasamy R.K."/>
            <person name="Rodriguez J.C."/>
            <person name="Van S.L."/>
            <person name="Yuan L."/>
            <person name="Wang Z."/>
            <person name="Xia Z."/>
            <person name="Xiao L."/>
            <person name="Anderson O.D."/>
            <person name="Ouyang S."/>
            <person name="Liang Y."/>
            <person name="Zimin A.V."/>
            <person name="Pertea G."/>
            <person name="Qi P."/>
            <person name="Bennetzen J.L."/>
            <person name="Dai X."/>
            <person name="Dawson M.W."/>
            <person name="Muller H.G."/>
            <person name="Kugler K."/>
            <person name="Rivarola-Duarte L."/>
            <person name="Spannagl M."/>
            <person name="Mayer K.F.X."/>
            <person name="Lu F.H."/>
            <person name="Bevan M.W."/>
            <person name="Leroy P."/>
            <person name="Li P."/>
            <person name="You F.M."/>
            <person name="Sun Q."/>
            <person name="Liu Z."/>
            <person name="Lyons E."/>
            <person name="Wicker T."/>
            <person name="Salzberg S.L."/>
            <person name="Devos K.M."/>
            <person name="Dvorak J."/>
        </authorList>
    </citation>
    <scope>NUCLEOTIDE SEQUENCE [LARGE SCALE GENOMIC DNA]</scope>
    <source>
        <strain evidence="2">cv. AL8/78</strain>
    </source>
</reference>
<accession>A0A453DFU2</accession>
<name>A0A453DFU2_AEGTS</name>
<evidence type="ECO:0000256" key="1">
    <source>
        <dbReference type="SAM" id="MobiDB-lite"/>
    </source>
</evidence>
<protein>
    <submittedName>
        <fullName evidence="2">Uncharacterized protein</fullName>
    </submittedName>
</protein>
<evidence type="ECO:0000313" key="3">
    <source>
        <dbReference type="Proteomes" id="UP000015105"/>
    </source>
</evidence>
<feature type="compositionally biased region" description="Basic and acidic residues" evidence="1">
    <location>
        <begin position="33"/>
        <end position="43"/>
    </location>
</feature>
<reference evidence="3" key="1">
    <citation type="journal article" date="2014" name="Science">
        <title>Ancient hybridizations among the ancestral genomes of bread wheat.</title>
        <authorList>
            <consortium name="International Wheat Genome Sequencing Consortium,"/>
            <person name="Marcussen T."/>
            <person name="Sandve S.R."/>
            <person name="Heier L."/>
            <person name="Spannagl M."/>
            <person name="Pfeifer M."/>
            <person name="Jakobsen K.S."/>
            <person name="Wulff B.B."/>
            <person name="Steuernagel B."/>
            <person name="Mayer K.F."/>
            <person name="Olsen O.A."/>
        </authorList>
    </citation>
    <scope>NUCLEOTIDE SEQUENCE [LARGE SCALE GENOMIC DNA]</scope>
    <source>
        <strain evidence="3">cv. AL8/78</strain>
    </source>
</reference>